<dbReference type="Gene3D" id="3.40.309.10">
    <property type="entry name" value="Aldehyde Dehydrogenase, Chain A, domain 2"/>
    <property type="match status" value="1"/>
</dbReference>
<dbReference type="CDD" id="cd07141">
    <property type="entry name" value="ALDH_F1AB_F2_RALDH1"/>
    <property type="match status" value="1"/>
</dbReference>
<keyword evidence="9" id="KW-1185">Reference proteome</keyword>
<dbReference type="Proteomes" id="UP000694523">
    <property type="component" value="Unplaced"/>
</dbReference>
<dbReference type="PROSITE" id="PS00687">
    <property type="entry name" value="ALDEHYDE_DEHYDR_GLU"/>
    <property type="match status" value="1"/>
</dbReference>
<protein>
    <submittedName>
        <fullName evidence="8">Aldehyde dehydrogenase 1 family, member A2</fullName>
    </submittedName>
</protein>
<dbReference type="FunFam" id="3.40.605.10:FF:000050">
    <property type="entry name" value="Aldehyde dehydrogenase, mitochondrial"/>
    <property type="match status" value="1"/>
</dbReference>
<dbReference type="InterPro" id="IPR016163">
    <property type="entry name" value="Ald_DH_C"/>
</dbReference>
<dbReference type="InterPro" id="IPR016160">
    <property type="entry name" value="Ald_DH_CS_CYS"/>
</dbReference>
<feature type="chain" id="PRO_5034329418" evidence="6">
    <location>
        <begin position="21"/>
        <end position="543"/>
    </location>
</feature>
<dbReference type="InterPro" id="IPR016162">
    <property type="entry name" value="Ald_DH_N"/>
</dbReference>
<dbReference type="PANTHER" id="PTHR11699">
    <property type="entry name" value="ALDEHYDE DEHYDROGENASE-RELATED"/>
    <property type="match status" value="1"/>
</dbReference>
<organism evidence="8 9">
    <name type="scientific">Neogobius melanostomus</name>
    <name type="common">round goby</name>
    <dbReference type="NCBI Taxonomy" id="47308"/>
    <lineage>
        <taxon>Eukaryota</taxon>
        <taxon>Metazoa</taxon>
        <taxon>Chordata</taxon>
        <taxon>Craniata</taxon>
        <taxon>Vertebrata</taxon>
        <taxon>Euteleostomi</taxon>
        <taxon>Actinopterygii</taxon>
        <taxon>Neopterygii</taxon>
        <taxon>Teleostei</taxon>
        <taxon>Neoteleostei</taxon>
        <taxon>Acanthomorphata</taxon>
        <taxon>Gobiaria</taxon>
        <taxon>Gobiiformes</taxon>
        <taxon>Gobioidei</taxon>
        <taxon>Gobiidae</taxon>
        <taxon>Benthophilinae</taxon>
        <taxon>Neogobiini</taxon>
        <taxon>Neogobius</taxon>
    </lineage>
</organism>
<dbReference type="SUPFAM" id="SSF53720">
    <property type="entry name" value="ALDH-like"/>
    <property type="match status" value="1"/>
</dbReference>
<feature type="active site" evidence="4">
    <location>
        <position position="312"/>
    </location>
</feature>
<sequence>MERPFPKIFLLFQITPCLFSFSSHLPRDTLVTSFMVLQLCKHLFSCRRKCGQCEICPVWNPRRLFNGRLIFINNEWHDSVSGKMFPTYNPATGEQVCEVQEADKVTVQAARLAFSLGSVWRKMDASERGRLLSKLADLVERDSVYLATIESLNSGKPFLPTLFVDLQGTIKTLRYFAGYADKIHGTSIPMDGEYLTFTRYEPIGVCGQIIPWNFPLMMTAWKLGPALACGNTVILKPAEQTPLTCLYIAALVKEAGFPPGVVNILPGFGPTAGAAITSHMGIDKVAFTGSTEVGKLIQEAAGKSNLKRVTLELGGKNPNIIFADADLDLAVEQAHQGVFFNAGQCCTAGSRIFVEEPIYEEFVRRSVERAKRRIVGSPFDPTTEQGPQVQEQQNRVLEYIQSGISEGAKLECGGKALGQNGFFIEPTVFSNVRDDMRIAKEEIFGPVQQIMKFKTIEEVIERANNTDYGLAGAVFTTNINKAMTISTAMQAGTVWINCFNALSTQCPFGGYKMSGNGRELGESGLREYSEVKTITMKLVAKNS</sequence>
<evidence type="ECO:0000256" key="3">
    <source>
        <dbReference type="ARBA" id="ARBA00023027"/>
    </source>
</evidence>
<dbReference type="InterPro" id="IPR029510">
    <property type="entry name" value="Ald_DH_CS_GLU"/>
</dbReference>
<reference evidence="8" key="2">
    <citation type="submission" date="2025-09" db="UniProtKB">
        <authorList>
            <consortium name="Ensembl"/>
        </authorList>
    </citation>
    <scope>IDENTIFICATION</scope>
</reference>
<feature type="signal peptide" evidence="6">
    <location>
        <begin position="1"/>
        <end position="20"/>
    </location>
</feature>
<reference evidence="8" key="1">
    <citation type="submission" date="2025-08" db="UniProtKB">
        <authorList>
            <consortium name="Ensembl"/>
        </authorList>
    </citation>
    <scope>IDENTIFICATION</scope>
</reference>
<accession>A0A8C6WVE5</accession>
<dbReference type="InterPro" id="IPR016161">
    <property type="entry name" value="Ald_DH/histidinol_DH"/>
</dbReference>
<evidence type="ECO:0000259" key="7">
    <source>
        <dbReference type="Pfam" id="PF00171"/>
    </source>
</evidence>
<comment type="similarity">
    <text evidence="1 5">Belongs to the aldehyde dehydrogenase family.</text>
</comment>
<dbReference type="Gene3D" id="3.40.605.10">
    <property type="entry name" value="Aldehyde Dehydrogenase, Chain A, domain 1"/>
    <property type="match status" value="1"/>
</dbReference>
<keyword evidence="6" id="KW-0732">Signal</keyword>
<dbReference type="AlphaFoldDB" id="A0A8C6WVE5"/>
<dbReference type="Ensembl" id="ENSNMLT00000038351.1">
    <property type="protein sequence ID" value="ENSNMLP00000034420.1"/>
    <property type="gene ID" value="ENSNMLG00000021239.1"/>
</dbReference>
<evidence type="ECO:0000256" key="2">
    <source>
        <dbReference type="ARBA" id="ARBA00023002"/>
    </source>
</evidence>
<dbReference type="GO" id="GO:0016620">
    <property type="term" value="F:oxidoreductase activity, acting on the aldehyde or oxo group of donors, NAD or NADP as acceptor"/>
    <property type="evidence" value="ECO:0007669"/>
    <property type="project" value="InterPro"/>
</dbReference>
<evidence type="ECO:0000256" key="4">
    <source>
        <dbReference type="PROSITE-ProRule" id="PRU10007"/>
    </source>
</evidence>
<dbReference type="FunFam" id="3.40.309.10:FF:000001">
    <property type="entry name" value="Mitochondrial aldehyde dehydrogenase 2"/>
    <property type="match status" value="1"/>
</dbReference>
<keyword evidence="2 5" id="KW-0560">Oxidoreductase</keyword>
<dbReference type="Pfam" id="PF00171">
    <property type="entry name" value="Aldedh"/>
    <property type="match status" value="1"/>
</dbReference>
<proteinExistence type="inferred from homology"/>
<evidence type="ECO:0000256" key="5">
    <source>
        <dbReference type="RuleBase" id="RU003345"/>
    </source>
</evidence>
<dbReference type="PROSITE" id="PS00070">
    <property type="entry name" value="ALDEHYDE_DEHYDR_CYS"/>
    <property type="match status" value="1"/>
</dbReference>
<keyword evidence="3" id="KW-0520">NAD</keyword>
<name>A0A8C6WVE5_9GOBI</name>
<evidence type="ECO:0000256" key="1">
    <source>
        <dbReference type="ARBA" id="ARBA00009986"/>
    </source>
</evidence>
<dbReference type="InterPro" id="IPR015590">
    <property type="entry name" value="Aldehyde_DH_dom"/>
</dbReference>
<feature type="domain" description="Aldehyde dehydrogenase" evidence="7">
    <location>
        <begin position="76"/>
        <end position="534"/>
    </location>
</feature>
<evidence type="ECO:0000313" key="8">
    <source>
        <dbReference type="Ensembl" id="ENSNMLP00000034420.1"/>
    </source>
</evidence>
<evidence type="ECO:0000313" key="9">
    <source>
        <dbReference type="Proteomes" id="UP000694523"/>
    </source>
</evidence>
<evidence type="ECO:0000256" key="6">
    <source>
        <dbReference type="SAM" id="SignalP"/>
    </source>
</evidence>